<feature type="compositionally biased region" description="Basic and acidic residues" evidence="1">
    <location>
        <begin position="105"/>
        <end position="114"/>
    </location>
</feature>
<gene>
    <name evidence="3" type="ORF">HLH35_03880</name>
</gene>
<organism evidence="3 4">
    <name type="scientific">Gluconacetobacter asukensis</name>
    <dbReference type="NCBI Taxonomy" id="1017181"/>
    <lineage>
        <taxon>Bacteria</taxon>
        <taxon>Pseudomonadati</taxon>
        <taxon>Pseudomonadota</taxon>
        <taxon>Alphaproteobacteria</taxon>
        <taxon>Acetobacterales</taxon>
        <taxon>Acetobacteraceae</taxon>
        <taxon>Gluconacetobacter</taxon>
    </lineage>
</organism>
<proteinExistence type="predicted"/>
<dbReference type="RefSeq" id="WP_182977865.1">
    <property type="nucleotide sequence ID" value="NZ_BAABGB010000001.1"/>
</dbReference>
<reference evidence="3 4" key="1">
    <citation type="submission" date="2020-04" db="EMBL/GenBank/DDBJ databases">
        <title>Description of novel Gluconacetobacter.</title>
        <authorList>
            <person name="Sombolestani A."/>
        </authorList>
    </citation>
    <scope>NUCLEOTIDE SEQUENCE [LARGE SCALE GENOMIC DNA]</scope>
    <source>
        <strain evidence="3 4">LMG 27724</strain>
    </source>
</reference>
<evidence type="ECO:0000256" key="1">
    <source>
        <dbReference type="SAM" id="MobiDB-lite"/>
    </source>
</evidence>
<dbReference type="EMBL" id="JABEQE010000002">
    <property type="protein sequence ID" value="MBB2171268.1"/>
    <property type="molecule type" value="Genomic_DNA"/>
</dbReference>
<dbReference type="Proteomes" id="UP000577891">
    <property type="component" value="Unassembled WGS sequence"/>
</dbReference>
<feature type="region of interest" description="Disordered" evidence="1">
    <location>
        <begin position="94"/>
        <end position="114"/>
    </location>
</feature>
<comment type="caution">
    <text evidence="3">The sequence shown here is derived from an EMBL/GenBank/DDBJ whole genome shotgun (WGS) entry which is preliminary data.</text>
</comment>
<evidence type="ECO:0000313" key="4">
    <source>
        <dbReference type="Proteomes" id="UP000577891"/>
    </source>
</evidence>
<accession>A0A7W4P106</accession>
<feature type="signal peptide" evidence="2">
    <location>
        <begin position="1"/>
        <end position="27"/>
    </location>
</feature>
<keyword evidence="2" id="KW-0732">Signal</keyword>
<feature type="chain" id="PRO_5031025941" evidence="2">
    <location>
        <begin position="28"/>
        <end position="114"/>
    </location>
</feature>
<evidence type="ECO:0000313" key="3">
    <source>
        <dbReference type="EMBL" id="MBB2171268.1"/>
    </source>
</evidence>
<name>A0A7W4P106_9PROT</name>
<dbReference type="AlphaFoldDB" id="A0A7W4P106"/>
<protein>
    <submittedName>
        <fullName evidence="3">Uncharacterized protein</fullName>
    </submittedName>
</protein>
<sequence>MKRGFFSKANAFVIAGMLVVAAPRAIAAESSSCQSQTCQAAAKDWRTVRNGTVNAAQGTARWSRKTGTKSWNTVRNGTVDAAHATGQWTEKTGRKVGHWGSNAAKDTRDFFTGH</sequence>
<evidence type="ECO:0000256" key="2">
    <source>
        <dbReference type="SAM" id="SignalP"/>
    </source>
</evidence>
<keyword evidence="4" id="KW-1185">Reference proteome</keyword>